<dbReference type="InterPro" id="IPR002347">
    <property type="entry name" value="SDR_fam"/>
</dbReference>
<dbReference type="Proteomes" id="UP000034071">
    <property type="component" value="Chromosome"/>
</dbReference>
<evidence type="ECO:0000313" key="3">
    <source>
        <dbReference type="EMBL" id="AKE52387.1"/>
    </source>
</evidence>
<name>A0A0F6TQU9_9GAMM</name>
<dbReference type="PANTHER" id="PTHR42901:SF1">
    <property type="entry name" value="ALCOHOL DEHYDROGENASE"/>
    <property type="match status" value="1"/>
</dbReference>
<organism evidence="3 4">
    <name type="scientific">Kangiella geojedonensis</name>
    <dbReference type="NCBI Taxonomy" id="914150"/>
    <lineage>
        <taxon>Bacteria</taxon>
        <taxon>Pseudomonadati</taxon>
        <taxon>Pseudomonadota</taxon>
        <taxon>Gammaproteobacteria</taxon>
        <taxon>Kangiellales</taxon>
        <taxon>Kangiellaceae</taxon>
        <taxon>Kangiella</taxon>
    </lineage>
</organism>
<sequence length="251" mass="27916">MQNYQPNDNFLQDKVILVTGATDGIGKEVAIEYAKYGATVVLLSRDTRKLEKVYDEIEALGYPQPAYLPVNLQDNTPETYQKVAEVIEKEFGRLDGLLHNAGDLGLLSPYEHFDDETWFRVMQINVNAPFLLTKYCIPLLKKSDSSSLVFTSSGVGRQGRAYWGAYAASKFANEGMMQTLADELENSVIRVNSLNPGATRTKMRANAYPGEDPKTLPTPQDIMPAYLWLMDSASAEANGQAIDARDFIKKS</sequence>
<evidence type="ECO:0000256" key="1">
    <source>
        <dbReference type="ARBA" id="ARBA00006484"/>
    </source>
</evidence>
<protein>
    <submittedName>
        <fullName evidence="3">Oxoacyl-ACP reductase</fullName>
    </submittedName>
</protein>
<dbReference type="Gene3D" id="3.40.50.720">
    <property type="entry name" value="NAD(P)-binding Rossmann-like Domain"/>
    <property type="match status" value="1"/>
</dbReference>
<evidence type="ECO:0000256" key="2">
    <source>
        <dbReference type="ARBA" id="ARBA00023002"/>
    </source>
</evidence>
<dbReference type="EMBL" id="CP010975">
    <property type="protein sequence ID" value="AKE52387.1"/>
    <property type="molecule type" value="Genomic_DNA"/>
</dbReference>
<dbReference type="PRINTS" id="PR00081">
    <property type="entry name" value="GDHRDH"/>
</dbReference>
<dbReference type="SUPFAM" id="SSF51735">
    <property type="entry name" value="NAD(P)-binding Rossmann-fold domains"/>
    <property type="match status" value="1"/>
</dbReference>
<dbReference type="KEGG" id="kge:TQ33_1439"/>
<evidence type="ECO:0000313" key="4">
    <source>
        <dbReference type="Proteomes" id="UP000034071"/>
    </source>
</evidence>
<dbReference type="GO" id="GO:0016491">
    <property type="term" value="F:oxidoreductase activity"/>
    <property type="evidence" value="ECO:0007669"/>
    <property type="project" value="UniProtKB-KW"/>
</dbReference>
<proteinExistence type="inferred from homology"/>
<keyword evidence="4" id="KW-1185">Reference proteome</keyword>
<dbReference type="AlphaFoldDB" id="A0A0F6TQU9"/>
<dbReference type="RefSeq" id="WP_046561466.1">
    <property type="nucleotide sequence ID" value="NZ_CP010975.1"/>
</dbReference>
<dbReference type="STRING" id="914150.TQ33_1439"/>
<dbReference type="NCBIfam" id="NF006509">
    <property type="entry name" value="PRK08945.1"/>
    <property type="match status" value="1"/>
</dbReference>
<comment type="similarity">
    <text evidence="1">Belongs to the short-chain dehydrogenases/reductases (SDR) family.</text>
</comment>
<dbReference type="HOGENOM" id="CLU_010194_2_10_6"/>
<reference evidence="3 4" key="1">
    <citation type="submission" date="2015-02" db="EMBL/GenBank/DDBJ databases">
        <title>Complete genome sequence of Kangiella geojedonensis strain YCS-5T.</title>
        <authorList>
            <person name="Kim K.M."/>
        </authorList>
    </citation>
    <scope>NUCLEOTIDE SEQUENCE [LARGE SCALE GENOMIC DNA]</scope>
    <source>
        <strain evidence="3 4">YCS-5</strain>
    </source>
</reference>
<accession>A0A0F6TQU9</accession>
<dbReference type="OrthoDB" id="9790785at2"/>
<dbReference type="Pfam" id="PF00106">
    <property type="entry name" value="adh_short"/>
    <property type="match status" value="1"/>
</dbReference>
<dbReference type="InterPro" id="IPR036291">
    <property type="entry name" value="NAD(P)-bd_dom_sf"/>
</dbReference>
<dbReference type="PANTHER" id="PTHR42901">
    <property type="entry name" value="ALCOHOL DEHYDROGENASE"/>
    <property type="match status" value="1"/>
</dbReference>
<keyword evidence="2" id="KW-0560">Oxidoreductase</keyword>
<gene>
    <name evidence="3" type="ORF">TQ33_1439</name>
</gene>